<gene>
    <name evidence="1" type="ORF">MGWOODY_Clf2633</name>
</gene>
<organism evidence="1">
    <name type="scientific">hydrothermal vent metagenome</name>
    <dbReference type="NCBI Taxonomy" id="652676"/>
    <lineage>
        <taxon>unclassified sequences</taxon>
        <taxon>metagenomes</taxon>
        <taxon>ecological metagenomes</taxon>
    </lineage>
</organism>
<name>A0A160V9K3_9ZZZZ</name>
<accession>A0A160V9K3</accession>
<dbReference type="EMBL" id="FAXA01000287">
    <property type="protein sequence ID" value="CUV02679.1"/>
    <property type="molecule type" value="Genomic_DNA"/>
</dbReference>
<reference evidence="1" key="1">
    <citation type="submission" date="2015-10" db="EMBL/GenBank/DDBJ databases">
        <authorList>
            <person name="Gilbert D.G."/>
        </authorList>
    </citation>
    <scope>NUCLEOTIDE SEQUENCE</scope>
</reference>
<dbReference type="AlphaFoldDB" id="A0A160V9K3"/>
<sequence>MFVMPLIGRIICRSMAVIFSWVSASRSTTTSWVPNRVDPGAGDGSQHLDDLPSVSGVGVDQYQCISRHGVAS</sequence>
<evidence type="ECO:0000313" key="1">
    <source>
        <dbReference type="EMBL" id="CUV02679.1"/>
    </source>
</evidence>
<protein>
    <submittedName>
        <fullName evidence="1">Uncharacterized protein</fullName>
    </submittedName>
</protein>
<proteinExistence type="predicted"/>